<name>A0A117SX37_9BACL</name>
<dbReference type="RefSeq" id="WP_067719396.1">
    <property type="nucleotide sequence ID" value="NZ_LPVJ01000070.1"/>
</dbReference>
<comment type="caution">
    <text evidence="2">The sequence shown here is derived from an EMBL/GenBank/DDBJ whole genome shotgun (WGS) entry which is preliminary data.</text>
</comment>
<dbReference type="InterPro" id="IPR016786">
    <property type="entry name" value="YdeI_bac"/>
</dbReference>
<dbReference type="Proteomes" id="UP000053557">
    <property type="component" value="Unassembled WGS sequence"/>
</dbReference>
<proteinExistence type="predicted"/>
<dbReference type="SUPFAM" id="SSF159888">
    <property type="entry name" value="YdhG-like"/>
    <property type="match status" value="1"/>
</dbReference>
<dbReference type="PIRSF" id="PIRSF021308">
    <property type="entry name" value="UCP021308"/>
    <property type="match status" value="1"/>
</dbReference>
<evidence type="ECO:0000313" key="3">
    <source>
        <dbReference type="Proteomes" id="UP000053557"/>
    </source>
</evidence>
<evidence type="ECO:0000313" key="2">
    <source>
        <dbReference type="EMBL" id="KUO94788.1"/>
    </source>
</evidence>
<dbReference type="AlphaFoldDB" id="A0A117SX37"/>
<dbReference type="Gene3D" id="3.90.1150.200">
    <property type="match status" value="1"/>
</dbReference>
<gene>
    <name evidence="2" type="ORF">ATW55_10250</name>
</gene>
<feature type="domain" description="YdhG-like" evidence="1">
    <location>
        <begin position="20"/>
        <end position="117"/>
    </location>
</feature>
<dbReference type="Pfam" id="PF08818">
    <property type="entry name" value="DUF1801"/>
    <property type="match status" value="1"/>
</dbReference>
<accession>A0A117SX37</accession>
<sequence>MTDNRLNPKVDAFLNKSKNWKEEYEALRRIALDCDLTEDFKWMHPCYTFEKKNIVLIHGFKDYCALLFHKGALLQDTHGILIQQTENVQAGRQIRFKNVQEIIAMESTLKDYIHEAIEVEKAGLEVNFKKTSEFNTPQEFQNKLDESTALKKAFAALTPGRQRAYLLYFSQPKQSKTRTSRIEKSLEKIRNGKGLNDE</sequence>
<dbReference type="InterPro" id="IPR014922">
    <property type="entry name" value="YdhG-like"/>
</dbReference>
<reference evidence="2 3" key="1">
    <citation type="submission" date="2015-12" db="EMBL/GenBank/DDBJ databases">
        <title>Draft genome sequence of Acidibacillus ferrooxidans ITV001, isolated from a chalcopyrite acid mine drainage site in Brazil.</title>
        <authorList>
            <person name="Dall'Agnol H."/>
            <person name="Nancucheo I."/>
            <person name="Johnson B."/>
            <person name="Oliveira R."/>
            <person name="Leite L."/>
            <person name="Pylro V."/>
            <person name="Nunes G.L."/>
            <person name="Tzotzos G."/>
            <person name="Fernandes G.R."/>
            <person name="Dutra J."/>
            <person name="Orellana S.C."/>
            <person name="Oliveira G."/>
        </authorList>
    </citation>
    <scope>NUCLEOTIDE SEQUENCE [LARGE SCALE GENOMIC DNA]</scope>
    <source>
        <strain evidence="3">ITV01</strain>
    </source>
</reference>
<dbReference type="OrthoDB" id="214150at2"/>
<organism evidence="2 3">
    <name type="scientific">Ferroacidibacillus organovorans</name>
    <dbReference type="NCBI Taxonomy" id="1765683"/>
    <lineage>
        <taxon>Bacteria</taxon>
        <taxon>Bacillati</taxon>
        <taxon>Bacillota</taxon>
        <taxon>Bacilli</taxon>
        <taxon>Bacillales</taxon>
        <taxon>Alicyclobacillaceae</taxon>
        <taxon>Ferroacidibacillus</taxon>
    </lineage>
</organism>
<evidence type="ECO:0000259" key="1">
    <source>
        <dbReference type="Pfam" id="PF08818"/>
    </source>
</evidence>
<protein>
    <recommendedName>
        <fullName evidence="1">YdhG-like domain-containing protein</fullName>
    </recommendedName>
</protein>
<dbReference type="EMBL" id="LPVJ01000070">
    <property type="protein sequence ID" value="KUO94788.1"/>
    <property type="molecule type" value="Genomic_DNA"/>
</dbReference>
<dbReference type="Pfam" id="PF13376">
    <property type="entry name" value="OmdA"/>
    <property type="match status" value="1"/>
</dbReference>
<keyword evidence="3" id="KW-1185">Reference proteome</keyword>